<dbReference type="GO" id="GO:0004867">
    <property type="term" value="F:serine-type endopeptidase inhibitor activity"/>
    <property type="evidence" value="ECO:0007669"/>
    <property type="project" value="InterPro"/>
</dbReference>
<dbReference type="PANTHER" id="PTHR10083">
    <property type="entry name" value="KUNITZ-TYPE PROTEASE INHIBITOR-RELATED"/>
    <property type="match status" value="1"/>
</dbReference>
<dbReference type="SUPFAM" id="SSF57362">
    <property type="entry name" value="BPTI-like"/>
    <property type="match status" value="2"/>
</dbReference>
<gene>
    <name evidence="4" type="primary">TFPI2</name>
</gene>
<dbReference type="CDD" id="cd00109">
    <property type="entry name" value="Kunitz-type"/>
    <property type="match status" value="2"/>
</dbReference>
<dbReference type="Gene3D" id="4.10.410.10">
    <property type="entry name" value="Pancreatic trypsin inhibitor Kunitz domain"/>
    <property type="match status" value="2"/>
</dbReference>
<dbReference type="Pfam" id="PF00014">
    <property type="entry name" value="Kunitz_BPTI"/>
    <property type="match status" value="2"/>
</dbReference>
<dbReference type="AlphaFoldDB" id="A0A3Q1HA03"/>
<reference evidence="4" key="1">
    <citation type="submission" date="2021-04" db="EMBL/GenBank/DDBJ databases">
        <authorList>
            <consortium name="Wellcome Sanger Institute Data Sharing"/>
        </authorList>
    </citation>
    <scope>NUCLEOTIDE SEQUENCE [LARGE SCALE GENOMIC DNA]</scope>
</reference>
<proteinExistence type="predicted"/>
<sequence length="315" mass="35104">MSEQGLYVVWFCFLVWPGQAQVPEPAQCLVSGVYSLVQLPDAKDEKSCWDDCFAEPDCHVAVVTKALSGSHRCLLVNCLNQGNYSVPRDPSSEIQVYPKSSISNGRTASYLVYVATSKRIKVNKIHPHESKRDITLSWLFILTVGEFGPFHCSDLMNYSSCQSGIPRFFYNGTSYRCERFFSGCGSSRNTFETQEACEALCNEKCMTPVKQFKTFGENNGLNILKIYILSNDKMSGGCNAQFSKFFYNVTSGRCERFVFSGCGSNGNMFSTAVECEALCADVKGNSYFSKLVQFAAGWTDELTLVPVFLCLSFQT</sequence>
<evidence type="ECO:0000256" key="2">
    <source>
        <dbReference type="SAM" id="SignalP"/>
    </source>
</evidence>
<dbReference type="PROSITE" id="PS00280">
    <property type="entry name" value="BPTI_KUNITZ_1"/>
    <property type="match status" value="1"/>
</dbReference>
<feature type="signal peptide" evidence="2">
    <location>
        <begin position="1"/>
        <end position="20"/>
    </location>
</feature>
<protein>
    <recommendedName>
        <fullName evidence="3">BPTI/Kunitz inhibitor domain-containing protein</fullName>
    </recommendedName>
</protein>
<evidence type="ECO:0000256" key="1">
    <source>
        <dbReference type="ARBA" id="ARBA00023157"/>
    </source>
</evidence>
<evidence type="ECO:0000313" key="5">
    <source>
        <dbReference type="Proteomes" id="UP000265040"/>
    </source>
</evidence>
<dbReference type="PROSITE" id="PS50279">
    <property type="entry name" value="BPTI_KUNITZ_2"/>
    <property type="match status" value="2"/>
</dbReference>
<dbReference type="InterPro" id="IPR036880">
    <property type="entry name" value="Kunitz_BPTI_sf"/>
</dbReference>
<dbReference type="InParanoid" id="A0A3Q1HA03"/>
<feature type="chain" id="PRO_5030079393" description="BPTI/Kunitz inhibitor domain-containing protein" evidence="2">
    <location>
        <begin position="21"/>
        <end position="315"/>
    </location>
</feature>
<accession>A0A3Q1HA03</accession>
<dbReference type="SMART" id="SM00131">
    <property type="entry name" value="KU"/>
    <property type="match status" value="2"/>
</dbReference>
<name>A0A3Q1HA03_ANATE</name>
<dbReference type="GeneTree" id="ENSGT00940000181201"/>
<dbReference type="STRING" id="64144.ENSATEP00000001678"/>
<feature type="domain" description="BPTI/Kunitz inhibitor" evidence="3">
    <location>
        <begin position="235"/>
        <end position="279"/>
    </location>
</feature>
<dbReference type="InterPro" id="IPR002223">
    <property type="entry name" value="Kunitz_BPTI"/>
</dbReference>
<keyword evidence="5" id="KW-1185">Reference proteome</keyword>
<dbReference type="InterPro" id="IPR020901">
    <property type="entry name" value="Prtase_inh_Kunz-CS"/>
</dbReference>
<evidence type="ECO:0000259" key="3">
    <source>
        <dbReference type="PROSITE" id="PS50279"/>
    </source>
</evidence>
<organism evidence="4 5">
    <name type="scientific">Anabas testudineus</name>
    <name type="common">Climbing perch</name>
    <name type="synonym">Anthias testudineus</name>
    <dbReference type="NCBI Taxonomy" id="64144"/>
    <lineage>
        <taxon>Eukaryota</taxon>
        <taxon>Metazoa</taxon>
        <taxon>Chordata</taxon>
        <taxon>Craniata</taxon>
        <taxon>Vertebrata</taxon>
        <taxon>Euteleostomi</taxon>
        <taxon>Actinopterygii</taxon>
        <taxon>Neopterygii</taxon>
        <taxon>Teleostei</taxon>
        <taxon>Neoteleostei</taxon>
        <taxon>Acanthomorphata</taxon>
        <taxon>Anabantaria</taxon>
        <taxon>Anabantiformes</taxon>
        <taxon>Anabantoidei</taxon>
        <taxon>Anabantidae</taxon>
        <taxon>Anabas</taxon>
    </lineage>
</organism>
<dbReference type="PANTHER" id="PTHR10083:SF374">
    <property type="entry name" value="BPTI_KUNITZ INHIBITOR DOMAIN-CONTAINING PROTEIN"/>
    <property type="match status" value="1"/>
</dbReference>
<reference evidence="4" key="3">
    <citation type="submission" date="2025-09" db="UniProtKB">
        <authorList>
            <consortium name="Ensembl"/>
        </authorList>
    </citation>
    <scope>IDENTIFICATION</scope>
</reference>
<dbReference type="InterPro" id="IPR050098">
    <property type="entry name" value="TFPI/VKTCI-like"/>
</dbReference>
<dbReference type="Proteomes" id="UP000265040">
    <property type="component" value="Chromosome 13"/>
</dbReference>
<dbReference type="GO" id="GO:0005615">
    <property type="term" value="C:extracellular space"/>
    <property type="evidence" value="ECO:0007669"/>
    <property type="project" value="TreeGrafter"/>
</dbReference>
<reference evidence="4" key="2">
    <citation type="submission" date="2025-08" db="UniProtKB">
        <authorList>
            <consortium name="Ensembl"/>
        </authorList>
    </citation>
    <scope>IDENTIFICATION</scope>
</reference>
<keyword evidence="1" id="KW-1015">Disulfide bond</keyword>
<dbReference type="OrthoDB" id="4473401at2759"/>
<dbReference type="Ensembl" id="ENSATET00000001700.2">
    <property type="protein sequence ID" value="ENSATEP00000001678.2"/>
    <property type="gene ID" value="ENSATEG00000001198.2"/>
</dbReference>
<feature type="domain" description="BPTI/Kunitz inhibitor" evidence="3">
    <location>
        <begin position="152"/>
        <end position="201"/>
    </location>
</feature>
<keyword evidence="2" id="KW-0732">Signal</keyword>
<evidence type="ECO:0000313" key="4">
    <source>
        <dbReference type="Ensembl" id="ENSATEP00000001678.2"/>
    </source>
</evidence>